<evidence type="ECO:0000256" key="1">
    <source>
        <dbReference type="ARBA" id="ARBA00001933"/>
    </source>
</evidence>
<keyword evidence="3 4" id="KW-0808">Transferase</keyword>
<evidence type="ECO:0000259" key="5">
    <source>
        <dbReference type="Pfam" id="PF00155"/>
    </source>
</evidence>
<dbReference type="Pfam" id="PF00155">
    <property type="entry name" value="Aminotran_1_2"/>
    <property type="match status" value="1"/>
</dbReference>
<dbReference type="KEGG" id="dbc:MFMK1_002177"/>
<dbReference type="GO" id="GO:0030170">
    <property type="term" value="F:pyridoxal phosphate binding"/>
    <property type="evidence" value="ECO:0007669"/>
    <property type="project" value="InterPro"/>
</dbReference>
<evidence type="ECO:0000256" key="4">
    <source>
        <dbReference type="RuleBase" id="RU000481"/>
    </source>
</evidence>
<comment type="cofactor">
    <cofactor evidence="1 4">
        <name>pyridoxal 5'-phosphate</name>
        <dbReference type="ChEBI" id="CHEBI:597326"/>
    </cofactor>
</comment>
<dbReference type="NCBIfam" id="NF006756">
    <property type="entry name" value="PRK09276.1"/>
    <property type="match status" value="1"/>
</dbReference>
<dbReference type="PROSITE" id="PS00105">
    <property type="entry name" value="AA_TRANSFER_CLASS_1"/>
    <property type="match status" value="1"/>
</dbReference>
<name>A0AAU0USV4_9FIRM</name>
<dbReference type="EC" id="2.6.1.-" evidence="4"/>
<dbReference type="Proteomes" id="UP001329915">
    <property type="component" value="Chromosome"/>
</dbReference>
<dbReference type="PANTHER" id="PTHR42832:SF3">
    <property type="entry name" value="L-GLUTAMINE--4-(METHYLSULFANYL)-2-OXOBUTANOATE AMINOTRANSFERASE"/>
    <property type="match status" value="1"/>
</dbReference>
<dbReference type="RefSeq" id="WP_366921761.1">
    <property type="nucleotide sequence ID" value="NZ_CP121694.1"/>
</dbReference>
<dbReference type="InterPro" id="IPR004839">
    <property type="entry name" value="Aminotransferase_I/II_large"/>
</dbReference>
<evidence type="ECO:0000256" key="3">
    <source>
        <dbReference type="ARBA" id="ARBA00022679"/>
    </source>
</evidence>
<feature type="domain" description="Aminotransferase class I/classII large" evidence="5">
    <location>
        <begin position="31"/>
        <end position="382"/>
    </location>
</feature>
<dbReference type="GO" id="GO:0008483">
    <property type="term" value="F:transaminase activity"/>
    <property type="evidence" value="ECO:0007669"/>
    <property type="project" value="UniProtKB-KW"/>
</dbReference>
<dbReference type="InterPro" id="IPR050881">
    <property type="entry name" value="LL-DAP_aminotransferase"/>
</dbReference>
<dbReference type="Gene3D" id="3.90.1150.10">
    <property type="entry name" value="Aspartate Aminotransferase, domain 1"/>
    <property type="match status" value="1"/>
</dbReference>
<dbReference type="Gene3D" id="3.40.640.10">
    <property type="entry name" value="Type I PLP-dependent aspartate aminotransferase-like (Major domain)"/>
    <property type="match status" value="1"/>
</dbReference>
<dbReference type="AlphaFoldDB" id="A0AAU0USV4"/>
<proteinExistence type="inferred from homology"/>
<keyword evidence="7" id="KW-1185">Reference proteome</keyword>
<dbReference type="InterPro" id="IPR015422">
    <property type="entry name" value="PyrdxlP-dep_Trfase_small"/>
</dbReference>
<reference evidence="6 7" key="1">
    <citation type="submission" date="2023-04" db="EMBL/GenBank/DDBJ databases">
        <authorList>
            <person name="Hsu D."/>
        </authorList>
    </citation>
    <scope>NUCLEOTIDE SEQUENCE [LARGE SCALE GENOMIC DNA]</scope>
    <source>
        <strain evidence="6 7">MK1</strain>
    </source>
</reference>
<organism evidence="6 7">
    <name type="scientific">Metallumcola ferriviriculae</name>
    <dbReference type="NCBI Taxonomy" id="3039180"/>
    <lineage>
        <taxon>Bacteria</taxon>
        <taxon>Bacillati</taxon>
        <taxon>Bacillota</taxon>
        <taxon>Clostridia</taxon>
        <taxon>Neomoorellales</taxon>
        <taxon>Desulfitibacteraceae</taxon>
        <taxon>Metallumcola</taxon>
    </lineage>
</organism>
<comment type="similarity">
    <text evidence="4">Belongs to the class-I pyridoxal-phosphate-dependent aminotransferase family.</text>
</comment>
<dbReference type="CDD" id="cd00609">
    <property type="entry name" value="AAT_like"/>
    <property type="match status" value="1"/>
</dbReference>
<dbReference type="InterPro" id="IPR015421">
    <property type="entry name" value="PyrdxlP-dep_Trfase_major"/>
</dbReference>
<dbReference type="SUPFAM" id="SSF53383">
    <property type="entry name" value="PLP-dependent transferases"/>
    <property type="match status" value="1"/>
</dbReference>
<gene>
    <name evidence="6" type="ORF">MFMK1_002177</name>
</gene>
<accession>A0AAU0USV4</accession>
<dbReference type="InterPro" id="IPR015424">
    <property type="entry name" value="PyrdxlP-dep_Trfase"/>
</dbReference>
<evidence type="ECO:0000256" key="2">
    <source>
        <dbReference type="ARBA" id="ARBA00022576"/>
    </source>
</evidence>
<keyword evidence="2 4" id="KW-0032">Aminotransferase</keyword>
<evidence type="ECO:0000313" key="6">
    <source>
        <dbReference type="EMBL" id="WRO22348.1"/>
    </source>
</evidence>
<dbReference type="PANTHER" id="PTHR42832">
    <property type="entry name" value="AMINO ACID AMINOTRANSFERASE"/>
    <property type="match status" value="1"/>
</dbReference>
<sequence>MEIANRLRGQDSAIFSEMDRLRVVEEDKGRDIINLSIGSPDLPPPPHVVEALSSAVNDYNNYGYALTQGMKELRQAVADMYLKRFNVKLDPATEILSLMGSQDGLAHIYLAFINPGDWGLIPDPGYPIYSFGLFLAGGRKYPMPLVKDNDFLPDLSAIPEEIADKAKIMVLNYPNNPNAAVADKAFFEEIVKFARKHHIIVCHDVAYSELAYDGFSPDSFLSVPGAKEVGVEFYSVSKTYNMAGCRLGFVVGNSKVINALEKIKSNIDYGVFKPIQQAGIAALTGSQEWVRDLASTYAKRRDVLVDGLVELGWQVDKPKASMFVWLPVPKPFQHSIEFAMDLLKRAGVVVVPGIAFGDMGDKYVRLALVCSKERLQEVVDRISAHY</sequence>
<evidence type="ECO:0000313" key="7">
    <source>
        <dbReference type="Proteomes" id="UP001329915"/>
    </source>
</evidence>
<protein>
    <recommendedName>
        <fullName evidence="4">Aminotransferase</fullName>
        <ecNumber evidence="4">2.6.1.-</ecNumber>
    </recommendedName>
</protein>
<dbReference type="InterPro" id="IPR004838">
    <property type="entry name" value="NHTrfase_class1_PyrdxlP-BS"/>
</dbReference>
<dbReference type="EMBL" id="CP121694">
    <property type="protein sequence ID" value="WRO22348.1"/>
    <property type="molecule type" value="Genomic_DNA"/>
</dbReference>